<dbReference type="OrthoDB" id="9794656at2"/>
<evidence type="ECO:0000313" key="1">
    <source>
        <dbReference type="EMBL" id="PND36238.1"/>
    </source>
</evidence>
<dbReference type="EMBL" id="POSP01000004">
    <property type="protein sequence ID" value="PND36238.1"/>
    <property type="molecule type" value="Genomic_DNA"/>
</dbReference>
<dbReference type="Proteomes" id="UP000235916">
    <property type="component" value="Unassembled WGS sequence"/>
</dbReference>
<gene>
    <name evidence="1" type="ORF">C1O66_21250</name>
</gene>
<organism evidence="1 2">
    <name type="scientific">Kinneretia aquatilis</name>
    <dbReference type="NCBI Taxonomy" id="2070761"/>
    <lineage>
        <taxon>Bacteria</taxon>
        <taxon>Pseudomonadati</taxon>
        <taxon>Pseudomonadota</taxon>
        <taxon>Betaproteobacteria</taxon>
        <taxon>Burkholderiales</taxon>
        <taxon>Sphaerotilaceae</taxon>
        <taxon>Roseateles</taxon>
    </lineage>
</organism>
<dbReference type="AlphaFoldDB" id="A0A2N8KRZ3"/>
<name>A0A2N8KRZ3_9BURK</name>
<keyword evidence="2" id="KW-1185">Reference proteome</keyword>
<dbReference type="InterPro" id="IPR046170">
    <property type="entry name" value="DUF6172"/>
</dbReference>
<dbReference type="RefSeq" id="WP_102770011.1">
    <property type="nucleotide sequence ID" value="NZ_CP124551.1"/>
</dbReference>
<accession>A0A2N8KRZ3</accession>
<sequence>MKKTYPLHVEGKHPDRLLEATKHEIRKYIKREQNKPRPAGVDFWDFDCKFGSSAATAESIHPGALTERINAYAAEKAESFYVELIAKPGVRKPRAASPASGDEHHED</sequence>
<proteinExistence type="predicted"/>
<dbReference type="Pfam" id="PF19669">
    <property type="entry name" value="DUF6172"/>
    <property type="match status" value="1"/>
</dbReference>
<reference evidence="1 2" key="1">
    <citation type="submission" date="2018-01" db="EMBL/GenBank/DDBJ databases">
        <title>Draft genome sequence of Paucibacter aquatile CR182 isolated from freshwater of the Nakdong River.</title>
        <authorList>
            <person name="Choi A."/>
            <person name="Chung E.J."/>
        </authorList>
    </citation>
    <scope>NUCLEOTIDE SEQUENCE [LARGE SCALE GENOMIC DNA]</scope>
    <source>
        <strain evidence="1 2">CR182</strain>
    </source>
</reference>
<protein>
    <submittedName>
        <fullName evidence="1">Uncharacterized protein</fullName>
    </submittedName>
</protein>
<comment type="caution">
    <text evidence="1">The sequence shown here is derived from an EMBL/GenBank/DDBJ whole genome shotgun (WGS) entry which is preliminary data.</text>
</comment>
<evidence type="ECO:0000313" key="2">
    <source>
        <dbReference type="Proteomes" id="UP000235916"/>
    </source>
</evidence>